<proteinExistence type="predicted"/>
<name>A0A1A8IXD1_NOTKU</name>
<organism evidence="1">
    <name type="scientific">Nothobranchius kuhntae</name>
    <name type="common">Beira killifish</name>
    <dbReference type="NCBI Taxonomy" id="321403"/>
    <lineage>
        <taxon>Eukaryota</taxon>
        <taxon>Metazoa</taxon>
        <taxon>Chordata</taxon>
        <taxon>Craniata</taxon>
        <taxon>Vertebrata</taxon>
        <taxon>Euteleostomi</taxon>
        <taxon>Actinopterygii</taxon>
        <taxon>Neopterygii</taxon>
        <taxon>Teleostei</taxon>
        <taxon>Neoteleostei</taxon>
        <taxon>Acanthomorphata</taxon>
        <taxon>Ovalentaria</taxon>
        <taxon>Atherinomorphae</taxon>
        <taxon>Cyprinodontiformes</taxon>
        <taxon>Nothobranchiidae</taxon>
        <taxon>Nothobranchius</taxon>
    </lineage>
</organism>
<gene>
    <name evidence="1" type="primary">Nfu_g_1_012874</name>
</gene>
<evidence type="ECO:0000313" key="1">
    <source>
        <dbReference type="EMBL" id="SBR01992.1"/>
    </source>
</evidence>
<sequence>FTSFWFNGGRHETFEVSRDFVISRFERGAQRRRRSTAETVPVCTGVQRLPRVNRSASVPRRFCLQ</sequence>
<feature type="non-terminal residue" evidence="1">
    <location>
        <position position="1"/>
    </location>
</feature>
<reference evidence="1" key="1">
    <citation type="submission" date="2016-05" db="EMBL/GenBank/DDBJ databases">
        <authorList>
            <person name="Lavstsen T."/>
            <person name="Jespersen J.S."/>
        </authorList>
    </citation>
    <scope>NUCLEOTIDE SEQUENCE</scope>
    <source>
        <tissue evidence="1">Brain</tissue>
    </source>
</reference>
<dbReference type="AlphaFoldDB" id="A0A1A8IXD1"/>
<accession>A0A1A8IXD1</accession>
<protein>
    <submittedName>
        <fullName evidence="1">Uncharacterized protein</fullName>
    </submittedName>
</protein>
<reference evidence="1" key="2">
    <citation type="submission" date="2016-06" db="EMBL/GenBank/DDBJ databases">
        <title>The genome of a short-lived fish provides insights into sex chromosome evolution and the genetic control of aging.</title>
        <authorList>
            <person name="Reichwald K."/>
            <person name="Felder M."/>
            <person name="Petzold A."/>
            <person name="Koch P."/>
            <person name="Groth M."/>
            <person name="Platzer M."/>
        </authorList>
    </citation>
    <scope>NUCLEOTIDE SEQUENCE</scope>
    <source>
        <tissue evidence="1">Brain</tissue>
    </source>
</reference>
<feature type="non-terminal residue" evidence="1">
    <location>
        <position position="65"/>
    </location>
</feature>
<dbReference type="EMBL" id="HAED01015547">
    <property type="protein sequence ID" value="SBR01992.1"/>
    <property type="molecule type" value="Transcribed_RNA"/>
</dbReference>